<accession>A0AAF1ATA0</accession>
<name>A0AAF1ATA0_DAUCS</name>
<dbReference type="SUPFAM" id="SSF63748">
    <property type="entry name" value="Tudor/PWWP/MBT"/>
    <property type="match status" value="1"/>
</dbReference>
<sequence>MGSICKENIEKKSTKEDADNHLSIDLTLGDVIWVKINKTSWWPAQVFNEDSMSCNFNPIKKADSDVLVRLYGSYRYLYVDPVVSRSEFACILLENNGKYDEIMMKTLKKDLARVKYGRSKGERAEPKGKLKSCDYIFTVTL</sequence>
<reference evidence="2" key="2">
    <citation type="submission" date="2022-03" db="EMBL/GenBank/DDBJ databases">
        <title>Draft title - Genomic analysis of global carrot germplasm unveils the trajectory of domestication and the origin of high carotenoid orange carrot.</title>
        <authorList>
            <person name="Iorizzo M."/>
            <person name="Ellison S."/>
            <person name="Senalik D."/>
            <person name="Macko-Podgorni A."/>
            <person name="Grzebelus D."/>
            <person name="Bostan H."/>
            <person name="Rolling W."/>
            <person name="Curaba J."/>
            <person name="Simon P."/>
        </authorList>
    </citation>
    <scope>NUCLEOTIDE SEQUENCE</scope>
    <source>
        <tissue evidence="2">Leaf</tissue>
    </source>
</reference>
<organism evidence="2 3">
    <name type="scientific">Daucus carota subsp. sativus</name>
    <name type="common">Carrot</name>
    <dbReference type="NCBI Taxonomy" id="79200"/>
    <lineage>
        <taxon>Eukaryota</taxon>
        <taxon>Viridiplantae</taxon>
        <taxon>Streptophyta</taxon>
        <taxon>Embryophyta</taxon>
        <taxon>Tracheophyta</taxon>
        <taxon>Spermatophyta</taxon>
        <taxon>Magnoliopsida</taxon>
        <taxon>eudicotyledons</taxon>
        <taxon>Gunneridae</taxon>
        <taxon>Pentapetalae</taxon>
        <taxon>asterids</taxon>
        <taxon>campanulids</taxon>
        <taxon>Apiales</taxon>
        <taxon>Apiaceae</taxon>
        <taxon>Apioideae</taxon>
        <taxon>Scandiceae</taxon>
        <taxon>Daucinae</taxon>
        <taxon>Daucus</taxon>
        <taxon>Daucus sect. Daucus</taxon>
    </lineage>
</organism>
<dbReference type="Gene3D" id="2.30.30.140">
    <property type="match status" value="1"/>
</dbReference>
<dbReference type="PROSITE" id="PS50812">
    <property type="entry name" value="PWWP"/>
    <property type="match status" value="1"/>
</dbReference>
<feature type="domain" description="PWWP" evidence="1">
    <location>
        <begin position="28"/>
        <end position="79"/>
    </location>
</feature>
<dbReference type="Proteomes" id="UP000077755">
    <property type="component" value="Chromosome 3"/>
</dbReference>
<evidence type="ECO:0000313" key="2">
    <source>
        <dbReference type="EMBL" id="WOG91560.1"/>
    </source>
</evidence>
<proteinExistence type="predicted"/>
<evidence type="ECO:0000313" key="3">
    <source>
        <dbReference type="Proteomes" id="UP000077755"/>
    </source>
</evidence>
<dbReference type="AlphaFoldDB" id="A0AAF1ATA0"/>
<dbReference type="InterPro" id="IPR000313">
    <property type="entry name" value="PWWP_dom"/>
</dbReference>
<dbReference type="EMBL" id="CP093345">
    <property type="protein sequence ID" value="WOG91560.1"/>
    <property type="molecule type" value="Genomic_DNA"/>
</dbReference>
<dbReference type="Pfam" id="PF00855">
    <property type="entry name" value="PWWP"/>
    <property type="match status" value="1"/>
</dbReference>
<protein>
    <recommendedName>
        <fullName evidence="1">PWWP domain-containing protein</fullName>
    </recommendedName>
</protein>
<gene>
    <name evidence="2" type="ORF">DCAR_0310809</name>
</gene>
<reference evidence="2" key="1">
    <citation type="journal article" date="2016" name="Nat. Genet.">
        <title>A high-quality carrot genome assembly provides new insights into carotenoid accumulation and asterid genome evolution.</title>
        <authorList>
            <person name="Iorizzo M."/>
            <person name="Ellison S."/>
            <person name="Senalik D."/>
            <person name="Zeng P."/>
            <person name="Satapoomin P."/>
            <person name="Huang J."/>
            <person name="Bowman M."/>
            <person name="Iovene M."/>
            <person name="Sanseverino W."/>
            <person name="Cavagnaro P."/>
            <person name="Yildiz M."/>
            <person name="Macko-Podgorni A."/>
            <person name="Moranska E."/>
            <person name="Grzebelus E."/>
            <person name="Grzebelus D."/>
            <person name="Ashrafi H."/>
            <person name="Zheng Z."/>
            <person name="Cheng S."/>
            <person name="Spooner D."/>
            <person name="Van Deynze A."/>
            <person name="Simon P."/>
        </authorList>
    </citation>
    <scope>NUCLEOTIDE SEQUENCE</scope>
    <source>
        <tissue evidence="2">Leaf</tissue>
    </source>
</reference>
<keyword evidence="3" id="KW-1185">Reference proteome</keyword>
<evidence type="ECO:0000259" key="1">
    <source>
        <dbReference type="PROSITE" id="PS50812"/>
    </source>
</evidence>